<dbReference type="AlphaFoldDB" id="A0A165NUQ7"/>
<evidence type="ECO:0000313" key="2">
    <source>
        <dbReference type="Proteomes" id="UP000077266"/>
    </source>
</evidence>
<sequence>MNAHAQQRNPLRQMPGIELLRIVEAICTFAVGSHVAETRAAAAVTASRFKADRALASIRAALERALPVSIRGPSSLDSMPLSILNWTCGYLASRDILALSQTNRRLRSQSLPYLASLNAVTLSRLFACSWVQSHRTVHGRRSVSAQLRDLESTSDIAEALDTLYAALGDDVYDLSIEVTWSPTIEQGLLRALSEPATQLETFSLTSSVYIPHDLDKYPLLALDNWHALFADIAPSLTRCSLNGVRLPPASSTAFRAVTCFDYSIVPVMETEDISRILALMPSLRTLALMAPNFQTVTRDAASVDGITHSSLRNILLSTWRECSALPWLTQFHFVDNISLVGTAISALESLPYHVPRGACLQNADALVFSRHKTFDLETCIRLHSGHVEVSNALALQVSAYPLTWLSIGESTWPDGETIMPAMNTLETLAVIFAPCFLISPYSPYAGIFAGAYTTSGAPDTRWAMPRLRELRISSPPLSQDSPHSTHDWQPCHCGSLTVSLHDVSSFIQHCVSFSAPKLDTVVVAGATVVDYDFAAAWSDLVQLTDGIDIEEGHDTNYARHISTPTGLGTGLEKYFSTM</sequence>
<organism evidence="1 2">
    <name type="scientific">Exidia glandulosa HHB12029</name>
    <dbReference type="NCBI Taxonomy" id="1314781"/>
    <lineage>
        <taxon>Eukaryota</taxon>
        <taxon>Fungi</taxon>
        <taxon>Dikarya</taxon>
        <taxon>Basidiomycota</taxon>
        <taxon>Agaricomycotina</taxon>
        <taxon>Agaricomycetes</taxon>
        <taxon>Auriculariales</taxon>
        <taxon>Exidiaceae</taxon>
        <taxon>Exidia</taxon>
    </lineage>
</organism>
<proteinExistence type="predicted"/>
<protein>
    <recommendedName>
        <fullName evidence="3">F-box domain-containing protein</fullName>
    </recommendedName>
</protein>
<accession>A0A165NUQ7</accession>
<keyword evidence="2" id="KW-1185">Reference proteome</keyword>
<dbReference type="EMBL" id="KV425895">
    <property type="protein sequence ID" value="KZW01251.1"/>
    <property type="molecule type" value="Genomic_DNA"/>
</dbReference>
<reference evidence="1 2" key="1">
    <citation type="journal article" date="2016" name="Mol. Biol. Evol.">
        <title>Comparative Genomics of Early-Diverging Mushroom-Forming Fungi Provides Insights into the Origins of Lignocellulose Decay Capabilities.</title>
        <authorList>
            <person name="Nagy L.G."/>
            <person name="Riley R."/>
            <person name="Tritt A."/>
            <person name="Adam C."/>
            <person name="Daum C."/>
            <person name="Floudas D."/>
            <person name="Sun H."/>
            <person name="Yadav J.S."/>
            <person name="Pangilinan J."/>
            <person name="Larsson K.H."/>
            <person name="Matsuura K."/>
            <person name="Barry K."/>
            <person name="Labutti K."/>
            <person name="Kuo R."/>
            <person name="Ohm R.A."/>
            <person name="Bhattacharya S.S."/>
            <person name="Shirouzu T."/>
            <person name="Yoshinaga Y."/>
            <person name="Martin F.M."/>
            <person name="Grigoriev I.V."/>
            <person name="Hibbett D.S."/>
        </authorList>
    </citation>
    <scope>NUCLEOTIDE SEQUENCE [LARGE SCALE GENOMIC DNA]</scope>
    <source>
        <strain evidence="1 2">HHB12029</strain>
    </source>
</reference>
<gene>
    <name evidence="1" type="ORF">EXIGLDRAFT_718995</name>
</gene>
<evidence type="ECO:0008006" key="3">
    <source>
        <dbReference type="Google" id="ProtNLM"/>
    </source>
</evidence>
<dbReference type="InParanoid" id="A0A165NUQ7"/>
<evidence type="ECO:0000313" key="1">
    <source>
        <dbReference type="EMBL" id="KZW01251.1"/>
    </source>
</evidence>
<name>A0A165NUQ7_EXIGL</name>
<dbReference type="Proteomes" id="UP000077266">
    <property type="component" value="Unassembled WGS sequence"/>
</dbReference>